<dbReference type="GO" id="GO:0006950">
    <property type="term" value="P:response to stress"/>
    <property type="evidence" value="ECO:0007669"/>
    <property type="project" value="TreeGrafter"/>
</dbReference>
<accession>A0A8J3JZA6</accession>
<dbReference type="RefSeq" id="WP_191843237.1">
    <property type="nucleotide sequence ID" value="NZ_BAAALB010000023.1"/>
</dbReference>
<proteinExistence type="predicted"/>
<reference evidence="2 3" key="1">
    <citation type="submission" date="2021-01" db="EMBL/GenBank/DDBJ databases">
        <title>Whole genome shotgun sequence of Catellatospora chokoriensis NBRC 107358.</title>
        <authorList>
            <person name="Komaki H."/>
            <person name="Tamura T."/>
        </authorList>
    </citation>
    <scope>NUCLEOTIDE SEQUENCE [LARGE SCALE GENOMIC DNA]</scope>
    <source>
        <strain evidence="2 3">NBRC 107358</strain>
    </source>
</reference>
<dbReference type="Proteomes" id="UP000619293">
    <property type="component" value="Unassembled WGS sequence"/>
</dbReference>
<dbReference type="SMART" id="SM00347">
    <property type="entry name" value="HTH_MARR"/>
    <property type="match status" value="1"/>
</dbReference>
<sequence length="151" mass="17082">MAETRWLDDDEQATWRAYLEGTRLLIHALDRQLETDSGVSFADYELLVLLSEAPGHRLRMRDLADASFTSRSGVTRAVTRLEDAGWVRRVECDADRRGMHAELTEAGAAKLAEAAPGHVSAVREHMFDHLDEADRAHIRDAYTRMRAHLRG</sequence>
<name>A0A8J3JZA6_9ACTN</name>
<dbReference type="PANTHER" id="PTHR33164">
    <property type="entry name" value="TRANSCRIPTIONAL REGULATOR, MARR FAMILY"/>
    <property type="match status" value="1"/>
</dbReference>
<dbReference type="PRINTS" id="PR00598">
    <property type="entry name" value="HTHMARR"/>
</dbReference>
<dbReference type="AlphaFoldDB" id="A0A8J3JZA6"/>
<evidence type="ECO:0000259" key="1">
    <source>
        <dbReference type="PROSITE" id="PS50995"/>
    </source>
</evidence>
<feature type="domain" description="HTH marR-type" evidence="1">
    <location>
        <begin position="1"/>
        <end position="147"/>
    </location>
</feature>
<dbReference type="Pfam" id="PF12802">
    <property type="entry name" value="MarR_2"/>
    <property type="match status" value="1"/>
</dbReference>
<evidence type="ECO:0000313" key="3">
    <source>
        <dbReference type="Proteomes" id="UP000619293"/>
    </source>
</evidence>
<dbReference type="InterPro" id="IPR036390">
    <property type="entry name" value="WH_DNA-bd_sf"/>
</dbReference>
<dbReference type="Gene3D" id="1.10.10.10">
    <property type="entry name" value="Winged helix-like DNA-binding domain superfamily/Winged helix DNA-binding domain"/>
    <property type="match status" value="1"/>
</dbReference>
<gene>
    <name evidence="2" type="ORF">Cch02nite_34150</name>
</gene>
<organism evidence="2 3">
    <name type="scientific">Catellatospora chokoriensis</name>
    <dbReference type="NCBI Taxonomy" id="310353"/>
    <lineage>
        <taxon>Bacteria</taxon>
        <taxon>Bacillati</taxon>
        <taxon>Actinomycetota</taxon>
        <taxon>Actinomycetes</taxon>
        <taxon>Micromonosporales</taxon>
        <taxon>Micromonosporaceae</taxon>
        <taxon>Catellatospora</taxon>
    </lineage>
</organism>
<evidence type="ECO:0000313" key="2">
    <source>
        <dbReference type="EMBL" id="GIF89971.1"/>
    </source>
</evidence>
<dbReference type="InterPro" id="IPR036388">
    <property type="entry name" value="WH-like_DNA-bd_sf"/>
</dbReference>
<dbReference type="InterPro" id="IPR000835">
    <property type="entry name" value="HTH_MarR-typ"/>
</dbReference>
<dbReference type="PANTHER" id="PTHR33164:SF99">
    <property type="entry name" value="MARR FAMILY REGULATORY PROTEIN"/>
    <property type="match status" value="1"/>
</dbReference>
<protein>
    <submittedName>
        <fullName evidence="2">MarR family transcriptional regulator</fullName>
    </submittedName>
</protein>
<keyword evidence="3" id="KW-1185">Reference proteome</keyword>
<dbReference type="GO" id="GO:0003700">
    <property type="term" value="F:DNA-binding transcription factor activity"/>
    <property type="evidence" value="ECO:0007669"/>
    <property type="project" value="InterPro"/>
</dbReference>
<dbReference type="EMBL" id="BONG01000019">
    <property type="protein sequence ID" value="GIF89971.1"/>
    <property type="molecule type" value="Genomic_DNA"/>
</dbReference>
<dbReference type="PROSITE" id="PS50995">
    <property type="entry name" value="HTH_MARR_2"/>
    <property type="match status" value="1"/>
</dbReference>
<comment type="caution">
    <text evidence="2">The sequence shown here is derived from an EMBL/GenBank/DDBJ whole genome shotgun (WGS) entry which is preliminary data.</text>
</comment>
<dbReference type="SUPFAM" id="SSF46785">
    <property type="entry name" value="Winged helix' DNA-binding domain"/>
    <property type="match status" value="1"/>
</dbReference>
<dbReference type="InterPro" id="IPR039422">
    <property type="entry name" value="MarR/SlyA-like"/>
</dbReference>